<dbReference type="GO" id="GO:0030553">
    <property type="term" value="F:cGMP binding"/>
    <property type="evidence" value="ECO:0007669"/>
    <property type="project" value="UniProtKB-KW"/>
</dbReference>
<dbReference type="GO" id="GO:0004691">
    <property type="term" value="F:cAMP-dependent protein kinase activity"/>
    <property type="evidence" value="ECO:0007669"/>
    <property type="project" value="TreeGrafter"/>
</dbReference>
<evidence type="ECO:0000256" key="9">
    <source>
        <dbReference type="ARBA" id="ARBA00022741"/>
    </source>
</evidence>
<evidence type="ECO:0000256" key="5">
    <source>
        <dbReference type="ARBA" id="ARBA00022527"/>
    </source>
</evidence>
<keyword evidence="8" id="KW-0479">Metal-binding</keyword>
<dbReference type="PANTHER" id="PTHR24353:SF37">
    <property type="entry name" value="CAMP-DEPENDENT PROTEIN KINASE CATALYTIC SUBUNIT PRKX"/>
    <property type="match status" value="1"/>
</dbReference>
<evidence type="ECO:0000256" key="10">
    <source>
        <dbReference type="ARBA" id="ARBA00022777"/>
    </source>
</evidence>
<keyword evidence="7" id="KW-0808">Transferase</keyword>
<dbReference type="GO" id="GO:0004692">
    <property type="term" value="F:cGMP-dependent protein kinase activity"/>
    <property type="evidence" value="ECO:0007669"/>
    <property type="project" value="UniProtKB-EC"/>
</dbReference>
<comment type="catalytic activity">
    <reaction evidence="16">
        <text>L-seryl-[protein] + ATP = O-phospho-L-seryl-[protein] + ADP + H(+)</text>
        <dbReference type="Rhea" id="RHEA:17989"/>
        <dbReference type="Rhea" id="RHEA-COMP:9863"/>
        <dbReference type="Rhea" id="RHEA-COMP:11604"/>
        <dbReference type="ChEBI" id="CHEBI:15378"/>
        <dbReference type="ChEBI" id="CHEBI:29999"/>
        <dbReference type="ChEBI" id="CHEBI:30616"/>
        <dbReference type="ChEBI" id="CHEBI:83421"/>
        <dbReference type="ChEBI" id="CHEBI:456216"/>
        <dbReference type="EC" id="2.7.11.12"/>
    </reaction>
</comment>
<dbReference type="SMART" id="SM00220">
    <property type="entry name" value="S_TKc"/>
    <property type="match status" value="1"/>
</dbReference>
<evidence type="ECO:0000256" key="18">
    <source>
        <dbReference type="SAM" id="MobiDB-lite"/>
    </source>
</evidence>
<dbReference type="InterPro" id="IPR011009">
    <property type="entry name" value="Kinase-like_dom_sf"/>
</dbReference>
<proteinExistence type="inferred from homology"/>
<evidence type="ECO:0000256" key="4">
    <source>
        <dbReference type="ARBA" id="ARBA00022490"/>
    </source>
</evidence>
<dbReference type="CDD" id="cd00038">
    <property type="entry name" value="CAP_ED"/>
    <property type="match status" value="2"/>
</dbReference>
<feature type="domain" description="Cyclic nucleotide-binding" evidence="20">
    <location>
        <begin position="203"/>
        <end position="328"/>
    </location>
</feature>
<dbReference type="SUPFAM" id="SSF51206">
    <property type="entry name" value="cAMP-binding domain-like"/>
    <property type="match status" value="2"/>
</dbReference>
<evidence type="ECO:0000259" key="19">
    <source>
        <dbReference type="PROSITE" id="PS50011"/>
    </source>
</evidence>
<feature type="domain" description="AGC-kinase C-terminal" evidence="21">
    <location>
        <begin position="900"/>
        <end position="955"/>
    </location>
</feature>
<dbReference type="SMART" id="SM00133">
    <property type="entry name" value="S_TK_X"/>
    <property type="match status" value="1"/>
</dbReference>
<comment type="caution">
    <text evidence="22">The sequence shown here is derived from an EMBL/GenBank/DDBJ whole genome shotgun (WGS) entry which is preliminary data.</text>
</comment>
<dbReference type="PROSITE" id="PS50011">
    <property type="entry name" value="PROTEIN_KINASE_DOM"/>
    <property type="match status" value="1"/>
</dbReference>
<dbReference type="GO" id="GO:0046872">
    <property type="term" value="F:metal ion binding"/>
    <property type="evidence" value="ECO:0007669"/>
    <property type="project" value="UniProtKB-KW"/>
</dbReference>
<feature type="domain" description="Protein kinase" evidence="19">
    <location>
        <begin position="634"/>
        <end position="897"/>
    </location>
</feature>
<evidence type="ECO:0000313" key="22">
    <source>
        <dbReference type="EMBL" id="KAL1507887.1"/>
    </source>
</evidence>
<dbReference type="PROSITE" id="PS00889">
    <property type="entry name" value="CNMP_BINDING_2"/>
    <property type="match status" value="1"/>
</dbReference>
<dbReference type="InterPro" id="IPR000595">
    <property type="entry name" value="cNMP-bd_dom"/>
</dbReference>
<keyword evidence="10" id="KW-0418">Kinase</keyword>
<feature type="binding site" evidence="17">
    <location>
        <position position="662"/>
    </location>
    <ligand>
        <name>ATP</name>
        <dbReference type="ChEBI" id="CHEBI:30616"/>
    </ligand>
</feature>
<keyword evidence="11 17" id="KW-0067">ATP-binding</keyword>
<evidence type="ECO:0000256" key="13">
    <source>
        <dbReference type="ARBA" id="ARBA00022992"/>
    </source>
</evidence>
<dbReference type="Pfam" id="PF00027">
    <property type="entry name" value="cNMP_binding"/>
    <property type="match status" value="2"/>
</dbReference>
<keyword evidence="9 17" id="KW-0547">Nucleotide-binding</keyword>
<dbReference type="GO" id="GO:0005952">
    <property type="term" value="C:cAMP-dependent protein kinase complex"/>
    <property type="evidence" value="ECO:0007669"/>
    <property type="project" value="TreeGrafter"/>
</dbReference>
<feature type="compositionally biased region" description="Low complexity" evidence="18">
    <location>
        <begin position="1"/>
        <end position="12"/>
    </location>
</feature>
<dbReference type="Gene3D" id="2.60.120.10">
    <property type="entry name" value="Jelly Rolls"/>
    <property type="match status" value="2"/>
</dbReference>
<evidence type="ECO:0000256" key="8">
    <source>
        <dbReference type="ARBA" id="ARBA00022723"/>
    </source>
</evidence>
<feature type="compositionally biased region" description="Basic and acidic residues" evidence="18">
    <location>
        <begin position="27"/>
        <end position="38"/>
    </location>
</feature>
<dbReference type="PROSITE" id="PS00108">
    <property type="entry name" value="PROTEIN_KINASE_ST"/>
    <property type="match status" value="1"/>
</dbReference>
<dbReference type="InterPro" id="IPR008271">
    <property type="entry name" value="Ser/Thr_kinase_AS"/>
</dbReference>
<feature type="domain" description="Cyclic nucleotide-binding" evidence="20">
    <location>
        <begin position="502"/>
        <end position="601"/>
    </location>
</feature>
<dbReference type="EMBL" id="JBGBPQ010000017">
    <property type="protein sequence ID" value="KAL1507887.1"/>
    <property type="molecule type" value="Genomic_DNA"/>
</dbReference>
<evidence type="ECO:0000256" key="1">
    <source>
        <dbReference type="ARBA" id="ARBA00001946"/>
    </source>
</evidence>
<dbReference type="InterPro" id="IPR000961">
    <property type="entry name" value="AGC-kinase_C"/>
</dbReference>
<dbReference type="PROSITE" id="PS00107">
    <property type="entry name" value="PROTEIN_KINASE_ATP"/>
    <property type="match status" value="1"/>
</dbReference>
<feature type="compositionally biased region" description="Low complexity" evidence="18">
    <location>
        <begin position="63"/>
        <end position="81"/>
    </location>
</feature>
<evidence type="ECO:0000256" key="12">
    <source>
        <dbReference type="ARBA" id="ARBA00022842"/>
    </source>
</evidence>
<dbReference type="Gene3D" id="3.30.200.20">
    <property type="entry name" value="Phosphorylase Kinase, domain 1"/>
    <property type="match status" value="1"/>
</dbReference>
<dbReference type="Pfam" id="PF00069">
    <property type="entry name" value="Pkinase"/>
    <property type="match status" value="1"/>
</dbReference>
<feature type="region of interest" description="Disordered" evidence="18">
    <location>
        <begin position="1"/>
        <end position="125"/>
    </location>
</feature>
<organism evidence="22 23">
    <name type="scientific">Prymnesium parvum</name>
    <name type="common">Toxic golden alga</name>
    <dbReference type="NCBI Taxonomy" id="97485"/>
    <lineage>
        <taxon>Eukaryota</taxon>
        <taxon>Haptista</taxon>
        <taxon>Haptophyta</taxon>
        <taxon>Prymnesiophyceae</taxon>
        <taxon>Prymnesiales</taxon>
        <taxon>Prymnesiaceae</taxon>
        <taxon>Prymnesium</taxon>
    </lineage>
</organism>
<evidence type="ECO:0000256" key="16">
    <source>
        <dbReference type="ARBA" id="ARBA00047462"/>
    </source>
</evidence>
<keyword evidence="6" id="KW-0140">cGMP</keyword>
<dbReference type="PANTHER" id="PTHR24353">
    <property type="entry name" value="CYCLIC NUCLEOTIDE-DEPENDENT PROTEIN KINASE"/>
    <property type="match status" value="1"/>
</dbReference>
<sequence length="955" mass="105760">MGCGASSPSPAAQGPPPQRVSKPAQSMDHKKEDSDPHPKIVAFSPAPSDSEDSDKPVSRPKPVKSSASSKSLGSMTSSGCSRFESRKKLSADDSEMGRMSSAKMEMMRSQSSSMAGSGKRLLDGSSGGEFVLRRAKSDTFNRSFRFIDKYVTAHAGHGRKHHQAVSAEMESEMRKRINEHAKGSPISHEEAEFLMARLQNHFLFKFLSEASLKMLCERMEKRSVQTGEFLVKQGDEASEMYVVMEGGFDVYVKKEGADAPLKVAHCGSGACLGEMALMYDTKRTASLVANEHSGGECVVFALPRPIYQLTLMGKAETPSRMRSSLGSEQSSEFKAIDRAAWLLEALPESQVGELLTRMRRSSVYGLFRQRQIGAVLVIVETGSVQLVANASPATQKRRTMRGELCAEGNLEPGDVLVVCSPGMEGILAAMYESYESKLVNRDSMAKLRLLGGSNHNFTLTDNAVASELLYVPLSEFFPLLSFPDGLLANRACVRGLVRASHWFDKFPTNELEALAFGFKAVRLSAGTALVELDAEVVCMFLIVQGKFKITKELRERELVVCHAEAGDVVGEYACATGEPAEVNAIAMEEAIVLQLDREVLKSSPFGMAKASAGIANRPLSKPRLGDEKMTLEDLRCIAVIGVGAFARVALVRGRKDKTFVLKKMERSFLQAKQVYKQVLNERSVMGCLDHPNICKLYATYKTKLSIMMMLEPCMGGELYSYMRNKDILEPNACRFYAACVISALEYMHARHIIYRDLKPENIVLTAEGYAKLVDFGFAKRISKRAYTLCGTPEYLAPEQIQVSGHDYAADWWAVGVLIYEMAMGAVPFCFVNGKPEYDMNPRDLYANILDENFSFYLAASLDESIIRLVLDLLTPDPLSRLGRLTGGAQDVKDAAFFTNVQFDWDALFRRQILPPYSPPISSNEDLQNFEGVSSDDDFLREPRYDFPSTEWDYDF</sequence>
<name>A0AB34IVH1_PRYPA</name>
<dbReference type="EC" id="2.7.11.12" evidence="3"/>
<keyword evidence="13" id="KW-0142">cGMP-binding</keyword>
<dbReference type="InterPro" id="IPR000719">
    <property type="entry name" value="Prot_kinase_dom"/>
</dbReference>
<dbReference type="InterPro" id="IPR018490">
    <property type="entry name" value="cNMP-bd_dom_sf"/>
</dbReference>
<protein>
    <recommendedName>
        <fullName evidence="14">cGMP-dependent protein kinase</fullName>
        <ecNumber evidence="3">2.7.11.12</ecNumber>
    </recommendedName>
</protein>
<comment type="similarity">
    <text evidence="2">Belongs to the protein kinase superfamily. AGC Ser/Thr protein kinase family. cGMP subfamily.</text>
</comment>
<evidence type="ECO:0000256" key="7">
    <source>
        <dbReference type="ARBA" id="ARBA00022679"/>
    </source>
</evidence>
<keyword evidence="23" id="KW-1185">Reference proteome</keyword>
<dbReference type="AlphaFoldDB" id="A0AB34IVH1"/>
<dbReference type="PROSITE" id="PS51285">
    <property type="entry name" value="AGC_KINASE_CTER"/>
    <property type="match status" value="1"/>
</dbReference>
<dbReference type="SMART" id="SM00100">
    <property type="entry name" value="cNMP"/>
    <property type="match status" value="2"/>
</dbReference>
<evidence type="ECO:0000256" key="15">
    <source>
        <dbReference type="ARBA" id="ARBA00047298"/>
    </source>
</evidence>
<dbReference type="PROSITE" id="PS00888">
    <property type="entry name" value="CNMP_BINDING_1"/>
    <property type="match status" value="1"/>
</dbReference>
<evidence type="ECO:0000256" key="6">
    <source>
        <dbReference type="ARBA" id="ARBA00022535"/>
    </source>
</evidence>
<reference evidence="22 23" key="1">
    <citation type="journal article" date="2024" name="Science">
        <title>Giant polyketide synthase enzymes in the biosynthesis of giant marine polyether toxins.</title>
        <authorList>
            <person name="Fallon T.R."/>
            <person name="Shende V.V."/>
            <person name="Wierzbicki I.H."/>
            <person name="Pendleton A.L."/>
            <person name="Watervoot N.F."/>
            <person name="Auber R.P."/>
            <person name="Gonzalez D.J."/>
            <person name="Wisecaver J.H."/>
            <person name="Moore B.S."/>
        </authorList>
    </citation>
    <scope>NUCLEOTIDE SEQUENCE [LARGE SCALE GENOMIC DNA]</scope>
    <source>
        <strain evidence="22 23">12B1</strain>
    </source>
</reference>
<dbReference type="GO" id="GO:0005524">
    <property type="term" value="F:ATP binding"/>
    <property type="evidence" value="ECO:0007669"/>
    <property type="project" value="UniProtKB-UniRule"/>
</dbReference>
<evidence type="ECO:0000259" key="21">
    <source>
        <dbReference type="PROSITE" id="PS51285"/>
    </source>
</evidence>
<dbReference type="InterPro" id="IPR014710">
    <property type="entry name" value="RmlC-like_jellyroll"/>
</dbReference>
<dbReference type="InterPro" id="IPR017441">
    <property type="entry name" value="Protein_kinase_ATP_BS"/>
</dbReference>
<keyword evidence="5" id="KW-0723">Serine/threonine-protein kinase</keyword>
<dbReference type="Gene3D" id="1.10.510.10">
    <property type="entry name" value="Transferase(Phosphotransferase) domain 1"/>
    <property type="match status" value="1"/>
</dbReference>
<evidence type="ECO:0000256" key="3">
    <source>
        <dbReference type="ARBA" id="ARBA00012428"/>
    </source>
</evidence>
<evidence type="ECO:0000256" key="17">
    <source>
        <dbReference type="PROSITE-ProRule" id="PRU10141"/>
    </source>
</evidence>
<dbReference type="SUPFAM" id="SSF56112">
    <property type="entry name" value="Protein kinase-like (PK-like)"/>
    <property type="match status" value="1"/>
</dbReference>
<evidence type="ECO:0000256" key="11">
    <source>
        <dbReference type="ARBA" id="ARBA00022840"/>
    </source>
</evidence>
<dbReference type="InterPro" id="IPR018488">
    <property type="entry name" value="cNMP-bd_CS"/>
</dbReference>
<dbReference type="Proteomes" id="UP001515480">
    <property type="component" value="Unassembled WGS sequence"/>
</dbReference>
<comment type="cofactor">
    <cofactor evidence="1">
        <name>Mg(2+)</name>
        <dbReference type="ChEBI" id="CHEBI:18420"/>
    </cofactor>
</comment>
<evidence type="ECO:0000259" key="20">
    <source>
        <dbReference type="PROSITE" id="PS50042"/>
    </source>
</evidence>
<gene>
    <name evidence="22" type="ORF">AB1Y20_007494</name>
</gene>
<dbReference type="PROSITE" id="PS50042">
    <property type="entry name" value="CNMP_BINDING_3"/>
    <property type="match status" value="2"/>
</dbReference>
<evidence type="ECO:0000256" key="14">
    <source>
        <dbReference type="ARBA" id="ARBA00024113"/>
    </source>
</evidence>
<evidence type="ECO:0000313" key="23">
    <source>
        <dbReference type="Proteomes" id="UP001515480"/>
    </source>
</evidence>
<keyword evidence="4" id="KW-0963">Cytoplasm</keyword>
<comment type="catalytic activity">
    <reaction evidence="15">
        <text>L-threonyl-[protein] + ATP = O-phospho-L-threonyl-[protein] + ADP + H(+)</text>
        <dbReference type="Rhea" id="RHEA:46608"/>
        <dbReference type="Rhea" id="RHEA-COMP:11060"/>
        <dbReference type="Rhea" id="RHEA-COMP:11605"/>
        <dbReference type="ChEBI" id="CHEBI:15378"/>
        <dbReference type="ChEBI" id="CHEBI:30013"/>
        <dbReference type="ChEBI" id="CHEBI:30616"/>
        <dbReference type="ChEBI" id="CHEBI:61977"/>
        <dbReference type="ChEBI" id="CHEBI:456216"/>
        <dbReference type="EC" id="2.7.11.12"/>
    </reaction>
</comment>
<accession>A0AB34IVH1</accession>
<keyword evidence="12" id="KW-0460">Magnesium</keyword>
<evidence type="ECO:0000256" key="2">
    <source>
        <dbReference type="ARBA" id="ARBA00006352"/>
    </source>
</evidence>